<evidence type="ECO:0000313" key="2">
    <source>
        <dbReference type="Proteomes" id="UP000568877"/>
    </source>
</evidence>
<accession>A0A6V8PL85</accession>
<name>A0A6V8PL85_9ACTN</name>
<protein>
    <submittedName>
        <fullName evidence="1">Uncharacterized protein</fullName>
    </submittedName>
</protein>
<evidence type="ECO:0000313" key="1">
    <source>
        <dbReference type="EMBL" id="GFP32880.1"/>
    </source>
</evidence>
<organism evidence="1 2">
    <name type="scientific">Candidatus Hakubella thermalkaliphila</name>
    <dbReference type="NCBI Taxonomy" id="2754717"/>
    <lineage>
        <taxon>Bacteria</taxon>
        <taxon>Bacillati</taxon>
        <taxon>Actinomycetota</taxon>
        <taxon>Actinomycetota incertae sedis</taxon>
        <taxon>Candidatus Hakubellales</taxon>
        <taxon>Candidatus Hakubellaceae</taxon>
        <taxon>Candidatus Hakubella</taxon>
    </lineage>
</organism>
<dbReference type="EMBL" id="BLSA01000183">
    <property type="protein sequence ID" value="GFP32880.1"/>
    <property type="molecule type" value="Genomic_DNA"/>
</dbReference>
<dbReference type="Proteomes" id="UP000568877">
    <property type="component" value="Unassembled WGS sequence"/>
</dbReference>
<comment type="caution">
    <text evidence="1">The sequence shown here is derived from an EMBL/GenBank/DDBJ whole genome shotgun (WGS) entry which is preliminary data.</text>
</comment>
<reference evidence="1 2" key="1">
    <citation type="journal article" date="2020" name="Front. Microbiol.">
        <title>Single-cell genomics of novel Actinobacteria with the Wood-Ljungdahl pathway discovered in a serpentinizing system.</title>
        <authorList>
            <person name="Merino N."/>
            <person name="Kawai M."/>
            <person name="Boyd E.S."/>
            <person name="Colman D.R."/>
            <person name="McGlynn S.E."/>
            <person name="Nealson K.H."/>
            <person name="Kurokawa K."/>
            <person name="Hongoh Y."/>
        </authorList>
    </citation>
    <scope>NUCLEOTIDE SEQUENCE [LARGE SCALE GENOMIC DNA]</scope>
    <source>
        <strain evidence="1 2">S42</strain>
    </source>
</reference>
<proteinExistence type="predicted"/>
<sequence length="108" mass="11640">MNGIAAIFGRCLKHGQDIGGRDVVLNVVSGVEHITTPWRKVQVSLFYLLADLFGSPKGQDILSVHPPPQKTRSLPNSLFSLAESMLCAETCTGFRISTPICIISGINS</sequence>
<gene>
    <name evidence="1" type="ORF">HKBW3S42_01187</name>
</gene>
<dbReference type="AlphaFoldDB" id="A0A6V8PL85"/>